<dbReference type="PANTHER" id="PTHR30024">
    <property type="entry name" value="ALIPHATIC SULFONATES-BINDING PROTEIN-RELATED"/>
    <property type="match status" value="1"/>
</dbReference>
<dbReference type="RefSeq" id="WP_012662527.1">
    <property type="nucleotide sequence ID" value="NC_012108.1"/>
</dbReference>
<protein>
    <submittedName>
        <fullName evidence="3">ABC-type transporter, substrate-binding protein</fullName>
    </submittedName>
</protein>
<evidence type="ECO:0000256" key="1">
    <source>
        <dbReference type="SAM" id="SignalP"/>
    </source>
</evidence>
<dbReference type="InterPro" id="IPR015168">
    <property type="entry name" value="SsuA/THI5"/>
</dbReference>
<keyword evidence="4" id="KW-1185">Reference proteome</keyword>
<feature type="signal peptide" evidence="1">
    <location>
        <begin position="1"/>
        <end position="22"/>
    </location>
</feature>
<feature type="chain" id="PRO_5002902320" evidence="1">
    <location>
        <begin position="23"/>
        <end position="319"/>
    </location>
</feature>
<dbReference type="Proteomes" id="UP000000442">
    <property type="component" value="Chromosome"/>
</dbReference>
<dbReference type="EMBL" id="CP001087">
    <property type="protein sequence ID" value="ACN13278.1"/>
    <property type="molecule type" value="Genomic_DNA"/>
</dbReference>
<reference evidence="3 4" key="1">
    <citation type="journal article" date="2009" name="Environ. Microbiol.">
        <title>Genome sequence of Desulfobacterium autotrophicum HRM2, a marine sulfate reducer oxidizing organic carbon completely to carbon dioxide.</title>
        <authorList>
            <person name="Strittmatter A.W."/>
            <person name="Liesegang H."/>
            <person name="Rabus R."/>
            <person name="Decker I."/>
            <person name="Amann J."/>
            <person name="Andres S."/>
            <person name="Henne A."/>
            <person name="Fricke W.F."/>
            <person name="Martinez-Arias R."/>
            <person name="Bartels D."/>
            <person name="Goesmann A."/>
            <person name="Krause L."/>
            <person name="Puehler A."/>
            <person name="Klenk H.P."/>
            <person name="Richter M."/>
            <person name="Schuler M."/>
            <person name="Gloeckner F.O."/>
            <person name="Meyerdierks A."/>
            <person name="Gottschalk G."/>
            <person name="Amann R."/>
        </authorList>
    </citation>
    <scope>NUCLEOTIDE SEQUENCE [LARGE SCALE GENOMIC DNA]</scope>
    <source>
        <strain evidence="4">ATCC 43914 / DSM 3382 / HRM2</strain>
    </source>
</reference>
<name>C0QEG1_DESAH</name>
<dbReference type="eggNOG" id="COG0715">
    <property type="taxonomic scope" value="Bacteria"/>
</dbReference>
<evidence type="ECO:0000313" key="4">
    <source>
        <dbReference type="Proteomes" id="UP000000442"/>
    </source>
</evidence>
<dbReference type="HOGENOM" id="CLU_028871_12_0_7"/>
<evidence type="ECO:0000313" key="3">
    <source>
        <dbReference type="EMBL" id="ACN13278.1"/>
    </source>
</evidence>
<dbReference type="PANTHER" id="PTHR30024:SF42">
    <property type="entry name" value="ALIPHATIC SULFONATES-BINDING PROTEIN-RELATED"/>
    <property type="match status" value="1"/>
</dbReference>
<proteinExistence type="predicted"/>
<organism evidence="3 4">
    <name type="scientific">Desulforapulum autotrophicum (strain ATCC 43914 / DSM 3382 / VKM B-1955 / HRM2)</name>
    <name type="common">Desulfobacterium autotrophicum</name>
    <dbReference type="NCBI Taxonomy" id="177437"/>
    <lineage>
        <taxon>Bacteria</taxon>
        <taxon>Pseudomonadati</taxon>
        <taxon>Thermodesulfobacteriota</taxon>
        <taxon>Desulfobacteria</taxon>
        <taxon>Desulfobacterales</taxon>
        <taxon>Desulfobacteraceae</taxon>
        <taxon>Desulforapulum</taxon>
    </lineage>
</organism>
<feature type="domain" description="SsuA/THI5-like" evidence="2">
    <location>
        <begin position="60"/>
        <end position="249"/>
    </location>
</feature>
<dbReference type="Pfam" id="PF09084">
    <property type="entry name" value="NMT1"/>
    <property type="match status" value="1"/>
</dbReference>
<accession>C0QEG1</accession>
<gene>
    <name evidence="3" type="ordered locus">HRM2_01560</name>
</gene>
<dbReference type="KEGG" id="dat:HRM2_01560"/>
<evidence type="ECO:0000259" key="2">
    <source>
        <dbReference type="Pfam" id="PF09084"/>
    </source>
</evidence>
<dbReference type="SUPFAM" id="SSF53850">
    <property type="entry name" value="Periplasmic binding protein-like II"/>
    <property type="match status" value="1"/>
</dbReference>
<sequence>MKRFKILLISLVITIIAVSVSAGGQKEPADVTQLNISYVKSPFNLQVMVLKERQMLEKAFAPEGITIKWHEINSGAKQAEAMAAGSLDIASVMNTASVIIANSAGNEIDIIDIVSRPEQTFAVMVMDDGPRSVKDLSHCVVAGPKGTVLHQMLAAIEEKENLEDVQLVSMSLPQSQAALISKNVDAALLAGSLIIKTQNAGGRVLTTSEGYVTPLLVSASPRRFAQNHPEIIDHFTSVQQQAYTFIQNNLSQAIAIGARAQNLDSDEAKDLYNRSGIASSFTADDLSGLARDIAFLRNLNMIENDLEASEMLGDNLNVH</sequence>
<dbReference type="OrthoDB" id="286202at2"/>
<dbReference type="AlphaFoldDB" id="C0QEG1"/>
<dbReference type="Gene3D" id="3.40.190.10">
    <property type="entry name" value="Periplasmic binding protein-like II"/>
    <property type="match status" value="2"/>
</dbReference>
<dbReference type="STRING" id="177437.HRM2_01560"/>
<dbReference type="CDD" id="cd01008">
    <property type="entry name" value="PBP2_NrtA_SsuA_CpmA_like"/>
    <property type="match status" value="1"/>
</dbReference>
<keyword evidence="1" id="KW-0732">Signal</keyword>